<dbReference type="PANTHER" id="PTHR15706">
    <property type="entry name" value="SH3 MULTIPLE DOMAIN"/>
    <property type="match status" value="1"/>
</dbReference>
<dbReference type="CDD" id="cd12024">
    <property type="entry name" value="SH3_NoxO1_2"/>
    <property type="match status" value="1"/>
</dbReference>
<dbReference type="Gene3D" id="3.30.1520.10">
    <property type="entry name" value="Phox-like domain"/>
    <property type="match status" value="1"/>
</dbReference>
<dbReference type="AlphaFoldDB" id="A0A8C8DW72"/>
<organism evidence="6 7">
    <name type="scientific">Oryzias sinensis</name>
    <name type="common">Chinese medaka</name>
    <dbReference type="NCBI Taxonomy" id="183150"/>
    <lineage>
        <taxon>Eukaryota</taxon>
        <taxon>Metazoa</taxon>
        <taxon>Chordata</taxon>
        <taxon>Craniata</taxon>
        <taxon>Vertebrata</taxon>
        <taxon>Euteleostomi</taxon>
        <taxon>Actinopterygii</taxon>
        <taxon>Neopterygii</taxon>
        <taxon>Teleostei</taxon>
        <taxon>Neoteleostei</taxon>
        <taxon>Acanthomorphata</taxon>
        <taxon>Ovalentaria</taxon>
        <taxon>Atherinomorphae</taxon>
        <taxon>Beloniformes</taxon>
        <taxon>Adrianichthyidae</taxon>
        <taxon>Oryziinae</taxon>
        <taxon>Oryzias</taxon>
    </lineage>
</organism>
<dbReference type="FunFam" id="2.30.30.40:FF:000233">
    <property type="entry name" value="NADPH oxidase organizer 1"/>
    <property type="match status" value="1"/>
</dbReference>
<feature type="domain" description="PX" evidence="5">
    <location>
        <begin position="1"/>
        <end position="125"/>
    </location>
</feature>
<dbReference type="GO" id="GO:0035091">
    <property type="term" value="F:phosphatidylinositol binding"/>
    <property type="evidence" value="ECO:0007669"/>
    <property type="project" value="InterPro"/>
</dbReference>
<evidence type="ECO:0000313" key="6">
    <source>
        <dbReference type="Ensembl" id="ENSOSIP00000034843.1"/>
    </source>
</evidence>
<evidence type="ECO:0000256" key="3">
    <source>
        <dbReference type="SAM" id="MobiDB-lite"/>
    </source>
</evidence>
<sequence>MEPERYPVSVRLIGVLHKEKSKMFMTSVRWSDQNDIVIYRKLEDFKKMHKQVKKDCTTDRKMKKSERVLPRFRLQSGGRMGKKTTKSVVFLKSLEKYCNDLLNCEARISQSSSLIKFFQPNDQDLDKEFPKNCIMIMQMDAENCSSSRDCPDGNVTQPFVSETYRCMATYETKDTRNKPFKVAVDDKLDVLIKDRTGWWLVENEEKRMAWFPAPYLEKIYDNGDDDDDDDETSERGKLYTATKNYTSTCDDEISVTAGAVVEIQQKSENGWWLVRHKGKIGYIPAMYLQPYNPPKVHMPSLQHERQPSPSALSLQQQSQHSLSYGNLLNLPLSSSPNRQEGNMQRSHSTSELQESQPMKNHFVPATRYPTPTTPTIHSPPIIMVETNGNEHQNRFRILAKSEESLDWDSASDDSPHSSFSLTPGTDERSLFHSRTPPPMMNSYLSPTSNTEVRMTPSVSDPNLYKVPTSPKVPPRPKAREILTRCTTVTRKNADKGNISPLPREIPQLILCPL</sequence>
<dbReference type="Pfam" id="PF14604">
    <property type="entry name" value="SH3_9"/>
    <property type="match status" value="1"/>
</dbReference>
<dbReference type="GO" id="GO:0042554">
    <property type="term" value="P:superoxide anion generation"/>
    <property type="evidence" value="ECO:0007669"/>
    <property type="project" value="TreeGrafter"/>
</dbReference>
<dbReference type="PROSITE" id="PS50002">
    <property type="entry name" value="SH3"/>
    <property type="match status" value="2"/>
</dbReference>
<feature type="domain" description="SH3" evidence="4">
    <location>
        <begin position="234"/>
        <end position="293"/>
    </location>
</feature>
<feature type="compositionally biased region" description="Low complexity" evidence="3">
    <location>
        <begin position="307"/>
        <end position="337"/>
    </location>
</feature>
<dbReference type="Gene3D" id="2.30.30.40">
    <property type="entry name" value="SH3 Domains"/>
    <property type="match status" value="2"/>
</dbReference>
<keyword evidence="1 2" id="KW-0728">SH3 domain</keyword>
<dbReference type="InterPro" id="IPR035758">
    <property type="entry name" value="NoxO1_SH3_2"/>
</dbReference>
<dbReference type="InterPro" id="IPR036028">
    <property type="entry name" value="SH3-like_dom_sf"/>
</dbReference>
<reference evidence="6" key="1">
    <citation type="submission" date="2025-08" db="UniProtKB">
        <authorList>
            <consortium name="Ensembl"/>
        </authorList>
    </citation>
    <scope>IDENTIFICATION</scope>
</reference>
<dbReference type="PROSITE" id="PS50195">
    <property type="entry name" value="PX"/>
    <property type="match status" value="1"/>
</dbReference>
<evidence type="ECO:0000256" key="2">
    <source>
        <dbReference type="PROSITE-ProRule" id="PRU00192"/>
    </source>
</evidence>
<dbReference type="GO" id="GO:0016176">
    <property type="term" value="F:superoxide-generating NADPH oxidase activator activity"/>
    <property type="evidence" value="ECO:0007669"/>
    <property type="project" value="TreeGrafter"/>
</dbReference>
<dbReference type="SUPFAM" id="SSF50044">
    <property type="entry name" value="SH3-domain"/>
    <property type="match status" value="2"/>
</dbReference>
<dbReference type="Proteomes" id="UP000694383">
    <property type="component" value="Unplaced"/>
</dbReference>
<evidence type="ECO:0000259" key="5">
    <source>
        <dbReference type="PROSITE" id="PS50195"/>
    </source>
</evidence>
<feature type="region of interest" description="Disordered" evidence="3">
    <location>
        <begin position="296"/>
        <end position="357"/>
    </location>
</feature>
<dbReference type="SMART" id="SM00326">
    <property type="entry name" value="SH3"/>
    <property type="match status" value="2"/>
</dbReference>
<dbReference type="InterPro" id="IPR001452">
    <property type="entry name" value="SH3_domain"/>
</dbReference>
<evidence type="ECO:0000259" key="4">
    <source>
        <dbReference type="PROSITE" id="PS50002"/>
    </source>
</evidence>
<dbReference type="GeneTree" id="ENSGT00940000158812"/>
<dbReference type="InterPro" id="IPR001683">
    <property type="entry name" value="PX_dom"/>
</dbReference>
<feature type="domain" description="SH3" evidence="4">
    <location>
        <begin position="159"/>
        <end position="221"/>
    </location>
</feature>
<dbReference type="InterPro" id="IPR036871">
    <property type="entry name" value="PX_dom_sf"/>
</dbReference>
<dbReference type="Ensembl" id="ENSOSIT00000036731.1">
    <property type="protein sequence ID" value="ENSOSIP00000034843.1"/>
    <property type="gene ID" value="ENSOSIG00000017453.1"/>
</dbReference>
<dbReference type="InterPro" id="IPR051228">
    <property type="entry name" value="NADPH_Oxidase/PX-Domain"/>
</dbReference>
<keyword evidence="7" id="KW-1185">Reference proteome</keyword>
<dbReference type="GO" id="GO:0005737">
    <property type="term" value="C:cytoplasm"/>
    <property type="evidence" value="ECO:0007669"/>
    <property type="project" value="TreeGrafter"/>
</dbReference>
<feature type="region of interest" description="Disordered" evidence="3">
    <location>
        <begin position="406"/>
        <end position="476"/>
    </location>
</feature>
<protein>
    <submittedName>
        <fullName evidence="6">NADPH oxidase organizer 1a</fullName>
    </submittedName>
</protein>
<feature type="compositionally biased region" description="Polar residues" evidence="3">
    <location>
        <begin position="442"/>
        <end position="460"/>
    </location>
</feature>
<accession>A0A8C8DW72</accession>
<proteinExistence type="predicted"/>
<evidence type="ECO:0000313" key="7">
    <source>
        <dbReference type="Proteomes" id="UP000694383"/>
    </source>
</evidence>
<dbReference type="PANTHER" id="PTHR15706:SF10">
    <property type="entry name" value="NADPH OXIDASE ORGANIZER 1"/>
    <property type="match status" value="1"/>
</dbReference>
<name>A0A8C8DW72_9TELE</name>
<feature type="compositionally biased region" description="Polar residues" evidence="3">
    <location>
        <begin position="338"/>
        <end position="357"/>
    </location>
</feature>
<reference evidence="6" key="2">
    <citation type="submission" date="2025-09" db="UniProtKB">
        <authorList>
            <consortium name="Ensembl"/>
        </authorList>
    </citation>
    <scope>IDENTIFICATION</scope>
</reference>
<evidence type="ECO:0000256" key="1">
    <source>
        <dbReference type="ARBA" id="ARBA00022443"/>
    </source>
</evidence>
<dbReference type="SUPFAM" id="SSF64268">
    <property type="entry name" value="PX domain"/>
    <property type="match status" value="1"/>
</dbReference>